<accession>A0A1F7GFT5</accession>
<evidence type="ECO:0000313" key="4">
    <source>
        <dbReference type="EMBL" id="OGK17352.1"/>
    </source>
</evidence>
<feature type="transmembrane region" description="Helical" evidence="2">
    <location>
        <begin position="12"/>
        <end position="33"/>
    </location>
</feature>
<comment type="caution">
    <text evidence="4">The sequence shown here is derived from an EMBL/GenBank/DDBJ whole genome shotgun (WGS) entry which is preliminary data.</text>
</comment>
<dbReference type="InterPro" id="IPR018711">
    <property type="entry name" value="NAGPA"/>
</dbReference>
<keyword evidence="2" id="KW-0472">Membrane</keyword>
<evidence type="ECO:0000256" key="2">
    <source>
        <dbReference type="SAM" id="Phobius"/>
    </source>
</evidence>
<proteinExistence type="predicted"/>
<keyword evidence="2" id="KW-0812">Transmembrane</keyword>
<evidence type="ECO:0000256" key="1">
    <source>
        <dbReference type="SAM" id="Coils"/>
    </source>
</evidence>
<keyword evidence="2" id="KW-1133">Transmembrane helix</keyword>
<keyword evidence="1" id="KW-0175">Coiled coil</keyword>
<feature type="coiled-coil region" evidence="1">
    <location>
        <begin position="33"/>
        <end position="74"/>
    </location>
</feature>
<evidence type="ECO:0000313" key="5">
    <source>
        <dbReference type="Proteomes" id="UP000177208"/>
    </source>
</evidence>
<dbReference type="Proteomes" id="UP000177208">
    <property type="component" value="Unassembled WGS sequence"/>
</dbReference>
<protein>
    <recommendedName>
        <fullName evidence="3">Phosphodiester glycosidase domain-containing protein</fullName>
    </recommendedName>
</protein>
<organism evidence="4 5">
    <name type="scientific">Candidatus Roizmanbacteria bacterium RIFCSPHIGHO2_01_FULL_39_12c</name>
    <dbReference type="NCBI Taxonomy" id="1802031"/>
    <lineage>
        <taxon>Bacteria</taxon>
        <taxon>Candidatus Roizmaniibacteriota</taxon>
    </lineage>
</organism>
<dbReference type="EMBL" id="MFZG01000009">
    <property type="protein sequence ID" value="OGK17352.1"/>
    <property type="molecule type" value="Genomic_DNA"/>
</dbReference>
<name>A0A1F7GFT5_9BACT</name>
<reference evidence="4 5" key="1">
    <citation type="journal article" date="2016" name="Nat. Commun.">
        <title>Thousands of microbial genomes shed light on interconnected biogeochemical processes in an aquifer system.</title>
        <authorList>
            <person name="Anantharaman K."/>
            <person name="Brown C.T."/>
            <person name="Hug L.A."/>
            <person name="Sharon I."/>
            <person name="Castelle C.J."/>
            <person name="Probst A.J."/>
            <person name="Thomas B.C."/>
            <person name="Singh A."/>
            <person name="Wilkins M.J."/>
            <person name="Karaoz U."/>
            <person name="Brodie E.L."/>
            <person name="Williams K.H."/>
            <person name="Hubbard S.S."/>
            <person name="Banfield J.F."/>
        </authorList>
    </citation>
    <scope>NUCLEOTIDE SEQUENCE [LARGE SCALE GENOMIC DNA]</scope>
</reference>
<evidence type="ECO:0000259" key="3">
    <source>
        <dbReference type="Pfam" id="PF09992"/>
    </source>
</evidence>
<dbReference type="Pfam" id="PF09992">
    <property type="entry name" value="NAGPA"/>
    <property type="match status" value="1"/>
</dbReference>
<sequence length="401" mass="43112">MNLKNFALHRARLSLTIFTLIAVSGYLLSYGLYYNLTREKQKLTTQIEAETRKRTSTQKKLSRSALELEKLKQEDQYLINRKLEQDIGAIETTYGLAVDVYEKLLDLKEVSKKTEEFDGAYARILTMLSERNYASAEAELKDFSARVVVEKNKVLASFVIPANAPQSNTPPSSGYSRQVVTTDLGEFLVSIVTADLNSARVIVDTASDGDCSDNCPVLPLAAYVSRNGAFAGINGSYFCPASYPSCAGKANSFDTLLMNKNKIYFNSSNNVYSNVPAVIFQGNSARFVGASSEWGRDTGVDAVLANRPLLVAGGQSVFGGSDQAKEGAKGGRSFVGASGSTVYIGVVHNATVGESAKVLSTMGIQYALNLDDGGSTALWTAGGYKSGPGRALPNVLLFVPK</sequence>
<feature type="domain" description="Phosphodiester glycosidase" evidence="3">
    <location>
        <begin position="228"/>
        <end position="398"/>
    </location>
</feature>
<gene>
    <name evidence="4" type="ORF">A2774_04095</name>
</gene>
<dbReference type="AlphaFoldDB" id="A0A1F7GFT5"/>